<evidence type="ECO:0000313" key="6">
    <source>
        <dbReference type="EnsemblProtists" id="EOD36793"/>
    </source>
</evidence>
<dbReference type="GO" id="GO:0008721">
    <property type="term" value="F:D-serine ammonia-lyase activity"/>
    <property type="evidence" value="ECO:0007669"/>
    <property type="project" value="InterPro"/>
</dbReference>
<dbReference type="EnsemblProtists" id="EOD36793">
    <property type="protein sequence ID" value="EOD36793"/>
    <property type="gene ID" value="EMIHUDRAFT_98199"/>
</dbReference>
<feature type="domain" description="Tryptophan synthase beta chain-like PALP" evidence="5">
    <location>
        <begin position="112"/>
        <end position="349"/>
    </location>
</feature>
<evidence type="ECO:0000313" key="7">
    <source>
        <dbReference type="Proteomes" id="UP000013827"/>
    </source>
</evidence>
<dbReference type="Proteomes" id="UP000013827">
    <property type="component" value="Unassembled WGS sequence"/>
</dbReference>
<dbReference type="InterPro" id="IPR036052">
    <property type="entry name" value="TrpB-like_PALP_sf"/>
</dbReference>
<dbReference type="HAMAP" id="MF_01030">
    <property type="entry name" value="D_Ser_dehydrat"/>
    <property type="match status" value="1"/>
</dbReference>
<dbReference type="NCBIfam" id="NF002823">
    <property type="entry name" value="PRK02991.1"/>
    <property type="match status" value="1"/>
</dbReference>
<dbReference type="KEGG" id="ehx:EMIHUDRAFT_98199"/>
<evidence type="ECO:0000256" key="2">
    <source>
        <dbReference type="ARBA" id="ARBA00022898"/>
    </source>
</evidence>
<reference evidence="6" key="2">
    <citation type="submission" date="2024-10" db="UniProtKB">
        <authorList>
            <consortium name="EnsemblProtists"/>
        </authorList>
    </citation>
    <scope>IDENTIFICATION</scope>
</reference>
<organism evidence="6 7">
    <name type="scientific">Emiliania huxleyi (strain CCMP1516)</name>
    <dbReference type="NCBI Taxonomy" id="280463"/>
    <lineage>
        <taxon>Eukaryota</taxon>
        <taxon>Haptista</taxon>
        <taxon>Haptophyta</taxon>
        <taxon>Prymnesiophyceae</taxon>
        <taxon>Isochrysidales</taxon>
        <taxon>Noelaerhabdaceae</taxon>
        <taxon>Emiliania</taxon>
    </lineage>
</organism>
<feature type="chain" id="PRO_5044291865" description="Tryptophan synthase beta chain-like PALP domain-containing protein" evidence="4">
    <location>
        <begin position="24"/>
        <end position="395"/>
    </location>
</feature>
<dbReference type="GeneID" id="17282063"/>
<evidence type="ECO:0000256" key="1">
    <source>
        <dbReference type="ARBA" id="ARBA00001933"/>
    </source>
</evidence>
<dbReference type="PaxDb" id="2903-EOD36793"/>
<dbReference type="GO" id="GO:0030170">
    <property type="term" value="F:pyridoxal phosphate binding"/>
    <property type="evidence" value="ECO:0007669"/>
    <property type="project" value="InterPro"/>
</dbReference>
<keyword evidence="2" id="KW-0663">Pyridoxal phosphate</keyword>
<dbReference type="PANTHER" id="PTHR48078">
    <property type="entry name" value="THREONINE DEHYDRATASE, MITOCHONDRIAL-RELATED"/>
    <property type="match status" value="1"/>
</dbReference>
<dbReference type="Pfam" id="PF00291">
    <property type="entry name" value="PALP"/>
    <property type="match status" value="1"/>
</dbReference>
<dbReference type="GO" id="GO:0009097">
    <property type="term" value="P:isoleucine biosynthetic process"/>
    <property type="evidence" value="ECO:0007669"/>
    <property type="project" value="TreeGrafter"/>
</dbReference>
<evidence type="ECO:0000256" key="3">
    <source>
        <dbReference type="ARBA" id="ARBA00023239"/>
    </source>
</evidence>
<dbReference type="SUPFAM" id="SSF53686">
    <property type="entry name" value="Tryptophan synthase beta subunit-like PLP-dependent enzymes"/>
    <property type="match status" value="1"/>
</dbReference>
<dbReference type="InterPro" id="IPR050147">
    <property type="entry name" value="Ser/Thr_Dehydratase"/>
</dbReference>
<dbReference type="HOGENOM" id="CLU_035707_0_0_1"/>
<keyword evidence="7" id="KW-1185">Reference proteome</keyword>
<dbReference type="GO" id="GO:0036088">
    <property type="term" value="P:D-serine catabolic process"/>
    <property type="evidence" value="ECO:0007669"/>
    <property type="project" value="TreeGrafter"/>
</dbReference>
<dbReference type="Gene3D" id="3.40.50.1100">
    <property type="match status" value="2"/>
</dbReference>
<evidence type="ECO:0000259" key="5">
    <source>
        <dbReference type="Pfam" id="PF00291"/>
    </source>
</evidence>
<dbReference type="eggNOG" id="ENOG502SN0E">
    <property type="taxonomic scope" value="Eukaryota"/>
</dbReference>
<keyword evidence="4" id="KW-0732">Signal</keyword>
<feature type="signal peptide" evidence="4">
    <location>
        <begin position="1"/>
        <end position="23"/>
    </location>
</feature>
<keyword evidence="3" id="KW-0456">Lyase</keyword>
<protein>
    <recommendedName>
        <fullName evidence="5">Tryptophan synthase beta chain-like PALP domain-containing protein</fullName>
    </recommendedName>
</protein>
<comment type="cofactor">
    <cofactor evidence="1">
        <name>pyridoxal 5'-phosphate</name>
        <dbReference type="ChEBI" id="CHEBI:597326"/>
    </cofactor>
</comment>
<dbReference type="InterPro" id="IPR001926">
    <property type="entry name" value="TrpB-like_PALP"/>
</dbReference>
<dbReference type="InterPro" id="IPR011780">
    <property type="entry name" value="D_Ser_am_lyase"/>
</dbReference>
<name>A0A0D3KM08_EMIH1</name>
<dbReference type="PANTHER" id="PTHR48078:SF9">
    <property type="entry name" value="D-SERINE DEHYDRATASE"/>
    <property type="match status" value="1"/>
</dbReference>
<accession>A0A0D3KM08</accession>
<reference evidence="7" key="1">
    <citation type="journal article" date="2013" name="Nature">
        <title>Pan genome of the phytoplankton Emiliania underpins its global distribution.</title>
        <authorList>
            <person name="Read B.A."/>
            <person name="Kegel J."/>
            <person name="Klute M.J."/>
            <person name="Kuo A."/>
            <person name="Lefebvre S.C."/>
            <person name="Maumus F."/>
            <person name="Mayer C."/>
            <person name="Miller J."/>
            <person name="Monier A."/>
            <person name="Salamov A."/>
            <person name="Young J."/>
            <person name="Aguilar M."/>
            <person name="Claverie J.M."/>
            <person name="Frickenhaus S."/>
            <person name="Gonzalez K."/>
            <person name="Herman E.K."/>
            <person name="Lin Y.C."/>
            <person name="Napier J."/>
            <person name="Ogata H."/>
            <person name="Sarno A.F."/>
            <person name="Shmutz J."/>
            <person name="Schroeder D."/>
            <person name="de Vargas C."/>
            <person name="Verret F."/>
            <person name="von Dassow P."/>
            <person name="Valentin K."/>
            <person name="Van de Peer Y."/>
            <person name="Wheeler G."/>
            <person name="Dacks J.B."/>
            <person name="Delwiche C.F."/>
            <person name="Dyhrman S.T."/>
            <person name="Glockner G."/>
            <person name="John U."/>
            <person name="Richards T."/>
            <person name="Worden A.Z."/>
            <person name="Zhang X."/>
            <person name="Grigoriev I.V."/>
            <person name="Allen A.E."/>
            <person name="Bidle K."/>
            <person name="Borodovsky M."/>
            <person name="Bowler C."/>
            <person name="Brownlee C."/>
            <person name="Cock J.M."/>
            <person name="Elias M."/>
            <person name="Gladyshev V.N."/>
            <person name="Groth M."/>
            <person name="Guda C."/>
            <person name="Hadaegh A."/>
            <person name="Iglesias-Rodriguez M.D."/>
            <person name="Jenkins J."/>
            <person name="Jones B.M."/>
            <person name="Lawson T."/>
            <person name="Leese F."/>
            <person name="Lindquist E."/>
            <person name="Lobanov A."/>
            <person name="Lomsadze A."/>
            <person name="Malik S.B."/>
            <person name="Marsh M.E."/>
            <person name="Mackinder L."/>
            <person name="Mock T."/>
            <person name="Mueller-Roeber B."/>
            <person name="Pagarete A."/>
            <person name="Parker M."/>
            <person name="Probert I."/>
            <person name="Quesneville H."/>
            <person name="Raines C."/>
            <person name="Rensing S.A."/>
            <person name="Riano-Pachon D.M."/>
            <person name="Richier S."/>
            <person name="Rokitta S."/>
            <person name="Shiraiwa Y."/>
            <person name="Soanes D.M."/>
            <person name="van der Giezen M."/>
            <person name="Wahlund T.M."/>
            <person name="Williams B."/>
            <person name="Wilson W."/>
            <person name="Wolfe G."/>
            <person name="Wurch L.L."/>
        </authorList>
    </citation>
    <scope>NUCLEOTIDE SEQUENCE</scope>
</reference>
<dbReference type="RefSeq" id="XP_005789222.1">
    <property type="nucleotide sequence ID" value="XM_005789165.1"/>
</dbReference>
<dbReference type="AlphaFoldDB" id="A0A0D3KM08"/>
<evidence type="ECO:0000256" key="4">
    <source>
        <dbReference type="SAM" id="SignalP"/>
    </source>
</evidence>
<proteinExistence type="inferred from homology"/>
<sequence>MWAWLRPLFVLLFPEEVTNPPWGEPGTVSSPLRRIDAMGRALGLRPGRCLLKADSNLAVCGSVKARGGMFEVFNVAAHLAKAFFGGLEVRESELQSVFDPRGAGFSSAALAEDPKLRAHLAEREIVVGSTGNLGLSVGLGAAALGMRAAWKKSLLRSRGVVVVEHAGLYDEAVAAGRAESASNPASHFVDDESSRVLFLGYSAAAFELRAQLAELNVEVSPERPLVVHIPCGVGGAPGGLCWGMHLAFGAAQPVRVFFAEPVAAPCVTLALCTGKGAAVCVADIGLDGKTEADGLAVGRASALCFETCAPLVEGSYTIEDCTLFEHLGALVELERSFIEPSCCACFAGPGHLAAGSQRARWLLAEGTHVFWATGGSLVPEAEREALVARTPMGRQ</sequence>